<accession>A0A2H0TR75</accession>
<reference evidence="4" key="1">
    <citation type="submission" date="2017-09" db="EMBL/GenBank/DDBJ databases">
        <title>Depth-based differentiation of microbial function through sediment-hosted aquifers and enrichment of novel symbionts in the deep terrestrial subsurface.</title>
        <authorList>
            <person name="Probst A.J."/>
            <person name="Ladd B."/>
            <person name="Jarett J.K."/>
            <person name="Geller-Mcgrath D.E."/>
            <person name="Sieber C.M.K."/>
            <person name="Emerson J.B."/>
            <person name="Anantharaman K."/>
            <person name="Thomas B.C."/>
            <person name="Malmstrom R."/>
            <person name="Stieglmeier M."/>
            <person name="Klingl A."/>
            <person name="Woyke T."/>
            <person name="Ryan C.M."/>
            <person name="Banfield J.F."/>
        </authorList>
    </citation>
    <scope>NUCLEOTIDE SEQUENCE [LARGE SCALE GENOMIC DNA]</scope>
</reference>
<feature type="transmembrane region" description="Helical" evidence="1">
    <location>
        <begin position="215"/>
        <end position="237"/>
    </location>
</feature>
<dbReference type="InterPro" id="IPR037185">
    <property type="entry name" value="EmrE-like"/>
</dbReference>
<protein>
    <recommendedName>
        <fullName evidence="2">EamA domain-containing protein</fullName>
    </recommendedName>
</protein>
<keyword evidence="1" id="KW-0812">Transmembrane</keyword>
<evidence type="ECO:0000259" key="2">
    <source>
        <dbReference type="Pfam" id="PF00892"/>
    </source>
</evidence>
<name>A0A2H0TR75_9BACT</name>
<sequence length="300" mass="33228">MWFIVALAGYFLLSVVLVMDKFILSKSVRKPAVYTFYSTFFFFALLLGWPLGAELLAGGDWVWAIISGLAFGFALWTMFLAVGHEEASRVNPFIGSIVTISTVVLASLFLHEVVTRVQLLGIVILFLSTLLFVFSQSSKAKRWNKGLAWGILAGMFFALSHTSAKYIYEAYPFLTALVWTKASVGLVGVVILLFPAVRKEIFTVKPRKANKRQHVLTVVGADKVIGLVGTLLVQYAIAIGSVSLVNAMIGIQYAFLFIIIVLLTRFAPRVFKETITRREYIMETLAIVFVALGSALFVFS</sequence>
<comment type="caution">
    <text evidence="3">The sequence shown here is derived from an EMBL/GenBank/DDBJ whole genome shotgun (WGS) entry which is preliminary data.</text>
</comment>
<dbReference type="InterPro" id="IPR000620">
    <property type="entry name" value="EamA_dom"/>
</dbReference>
<feature type="transmembrane region" description="Helical" evidence="1">
    <location>
        <begin position="6"/>
        <end position="24"/>
    </location>
</feature>
<dbReference type="SUPFAM" id="SSF103481">
    <property type="entry name" value="Multidrug resistance efflux transporter EmrE"/>
    <property type="match status" value="1"/>
</dbReference>
<feature type="transmembrane region" description="Helical" evidence="1">
    <location>
        <begin position="249"/>
        <end position="268"/>
    </location>
</feature>
<dbReference type="GO" id="GO:0016020">
    <property type="term" value="C:membrane"/>
    <property type="evidence" value="ECO:0007669"/>
    <property type="project" value="InterPro"/>
</dbReference>
<evidence type="ECO:0000313" key="3">
    <source>
        <dbReference type="EMBL" id="PIR74651.1"/>
    </source>
</evidence>
<feature type="transmembrane region" description="Helical" evidence="1">
    <location>
        <begin position="170"/>
        <end position="194"/>
    </location>
</feature>
<feature type="transmembrane region" description="Helical" evidence="1">
    <location>
        <begin position="93"/>
        <end position="111"/>
    </location>
</feature>
<evidence type="ECO:0000256" key="1">
    <source>
        <dbReference type="SAM" id="Phobius"/>
    </source>
</evidence>
<feature type="transmembrane region" description="Helical" evidence="1">
    <location>
        <begin position="31"/>
        <end position="49"/>
    </location>
</feature>
<feature type="transmembrane region" description="Helical" evidence="1">
    <location>
        <begin position="117"/>
        <end position="134"/>
    </location>
</feature>
<feature type="transmembrane region" description="Helical" evidence="1">
    <location>
        <begin position="61"/>
        <end position="81"/>
    </location>
</feature>
<gene>
    <name evidence="3" type="ORF">COU35_01350</name>
</gene>
<feature type="transmembrane region" description="Helical" evidence="1">
    <location>
        <begin position="280"/>
        <end position="299"/>
    </location>
</feature>
<proteinExistence type="predicted"/>
<dbReference type="Proteomes" id="UP000230154">
    <property type="component" value="Unassembled WGS sequence"/>
</dbReference>
<dbReference type="Pfam" id="PF00892">
    <property type="entry name" value="EamA"/>
    <property type="match status" value="1"/>
</dbReference>
<keyword evidence="1" id="KW-0472">Membrane</keyword>
<evidence type="ECO:0000313" key="4">
    <source>
        <dbReference type="Proteomes" id="UP000230154"/>
    </source>
</evidence>
<organism evidence="3 4">
    <name type="scientific">Candidatus Magasanikbacteria bacterium CG10_big_fil_rev_8_21_14_0_10_47_10</name>
    <dbReference type="NCBI Taxonomy" id="1974652"/>
    <lineage>
        <taxon>Bacteria</taxon>
        <taxon>Candidatus Magasanikiibacteriota</taxon>
    </lineage>
</organism>
<feature type="transmembrane region" description="Helical" evidence="1">
    <location>
        <begin position="146"/>
        <end position="164"/>
    </location>
</feature>
<dbReference type="EMBL" id="PFCB01000011">
    <property type="protein sequence ID" value="PIR74651.1"/>
    <property type="molecule type" value="Genomic_DNA"/>
</dbReference>
<feature type="domain" description="EamA" evidence="2">
    <location>
        <begin position="2"/>
        <end position="133"/>
    </location>
</feature>
<keyword evidence="1" id="KW-1133">Transmembrane helix</keyword>
<dbReference type="AlphaFoldDB" id="A0A2H0TR75"/>